<dbReference type="InterPro" id="IPR019826">
    <property type="entry name" value="Carboxylesterase_B_AS"/>
</dbReference>
<dbReference type="InterPro" id="IPR002018">
    <property type="entry name" value="CarbesteraseB"/>
</dbReference>
<dbReference type="EMBL" id="JAHWGI010001123">
    <property type="protein sequence ID" value="KAK3922835.1"/>
    <property type="molecule type" value="Genomic_DNA"/>
</dbReference>
<dbReference type="InterPro" id="IPR029058">
    <property type="entry name" value="AB_hydrolase_fold"/>
</dbReference>
<dbReference type="Gene3D" id="3.40.50.1820">
    <property type="entry name" value="alpha/beta hydrolase"/>
    <property type="match status" value="1"/>
</dbReference>
<comment type="caution">
    <text evidence="7">The sequence shown here is derived from an EMBL/GenBank/DDBJ whole genome shotgun (WGS) entry which is preliminary data.</text>
</comment>
<dbReference type="Proteomes" id="UP001219518">
    <property type="component" value="Unassembled WGS sequence"/>
</dbReference>
<evidence type="ECO:0000256" key="1">
    <source>
        <dbReference type="ARBA" id="ARBA00005964"/>
    </source>
</evidence>
<reference evidence="7" key="2">
    <citation type="journal article" date="2023" name="BMC Genomics">
        <title>Pest status, molecular evolution, and epigenetic factors derived from the genome assembly of Frankliniella fusca, a thysanopteran phytovirus vector.</title>
        <authorList>
            <person name="Catto M.A."/>
            <person name="Labadie P.E."/>
            <person name="Jacobson A.L."/>
            <person name="Kennedy G.G."/>
            <person name="Srinivasan R."/>
            <person name="Hunt B.G."/>
        </authorList>
    </citation>
    <scope>NUCLEOTIDE SEQUENCE</scope>
    <source>
        <strain evidence="7">PL_HMW_Pooled</strain>
    </source>
</reference>
<dbReference type="InterPro" id="IPR050309">
    <property type="entry name" value="Type-B_Carboxylest/Lipase"/>
</dbReference>
<keyword evidence="4" id="KW-0325">Glycoprotein</keyword>
<organism evidence="7 8">
    <name type="scientific">Frankliniella fusca</name>
    <dbReference type="NCBI Taxonomy" id="407009"/>
    <lineage>
        <taxon>Eukaryota</taxon>
        <taxon>Metazoa</taxon>
        <taxon>Ecdysozoa</taxon>
        <taxon>Arthropoda</taxon>
        <taxon>Hexapoda</taxon>
        <taxon>Insecta</taxon>
        <taxon>Pterygota</taxon>
        <taxon>Neoptera</taxon>
        <taxon>Paraneoptera</taxon>
        <taxon>Thysanoptera</taxon>
        <taxon>Terebrantia</taxon>
        <taxon>Thripoidea</taxon>
        <taxon>Thripidae</taxon>
        <taxon>Frankliniella</taxon>
    </lineage>
</organism>
<dbReference type="AlphaFoldDB" id="A0AAE1LKH4"/>
<reference evidence="7" key="1">
    <citation type="submission" date="2021-07" db="EMBL/GenBank/DDBJ databases">
        <authorList>
            <person name="Catto M.A."/>
            <person name="Jacobson A."/>
            <person name="Kennedy G."/>
            <person name="Labadie P."/>
            <person name="Hunt B.G."/>
            <person name="Srinivasan R."/>
        </authorList>
    </citation>
    <scope>NUCLEOTIDE SEQUENCE</scope>
    <source>
        <strain evidence="7">PL_HMW_Pooled</strain>
        <tissue evidence="7">Head</tissue>
    </source>
</reference>
<accession>A0AAE1LKH4</accession>
<evidence type="ECO:0000256" key="3">
    <source>
        <dbReference type="ARBA" id="ARBA00022801"/>
    </source>
</evidence>
<dbReference type="PROSITE" id="PS00122">
    <property type="entry name" value="CARBOXYLESTERASE_B_1"/>
    <property type="match status" value="1"/>
</dbReference>
<name>A0AAE1LKH4_9NEOP</name>
<sequence>MGALLRTLVATALMLAVAPWPHSTTASSSSPPEARLGAGTLRGKWMSTRHGRPIAAFEGVPYAQPPVGKLRYKAPVAAEPLSGVRVADKPSPVCIQIDLFKGSTSPEGSEDCLYANIYAPETVSRAQPLPVMVWVHGGGFFSGSGCIYGPEFLLDKDVVLVTFNYRLGALGFLSTGDDVIPGNFGMKDQVQLLRWVRDNIAAFGGDPDQVTIFGESAGGASVHALTLSPLAKGLFHRAIPMSGTALSPWAFRSKAWTARASAKLAAAVGCPAQPSDQLLECLMDKPAVDIIGADLTFLEWAGHPMCPYSMTEEPAGPGAFLDKHPAAAAAAGPASDVPLVIGFTSDEGCIGAVPVLENANLAEDFNERFTEIAPIMFFTKHLGSKTNTAIFKKIRKFYLGDKAIDKSTRFELMRMMTDSFFVNSILETVRLQKPSAKSPMYLYELYHPSTSHRSISSLFGGGNTPYGTCHGDDLLLMFPAQALVPGDQSPTDKALSEELINAVTTFAATGAPAADGSWPPVRDGEHAEYLRISTGAGQGGLRKDFEPERMALWKDLPVNVALAAPVSPSGRDEL</sequence>
<keyword evidence="3 5" id="KW-0378">Hydrolase</keyword>
<proteinExistence type="inferred from homology"/>
<gene>
    <name evidence="7" type="ORF">KUF71_001501</name>
</gene>
<dbReference type="EC" id="3.1.1.-" evidence="5"/>
<feature type="domain" description="Carboxylesterase type B" evidence="6">
    <location>
        <begin position="33"/>
        <end position="537"/>
    </location>
</feature>
<dbReference type="PANTHER" id="PTHR11559">
    <property type="entry name" value="CARBOXYLESTERASE"/>
    <property type="match status" value="1"/>
</dbReference>
<dbReference type="GO" id="GO:0052689">
    <property type="term" value="F:carboxylic ester hydrolase activity"/>
    <property type="evidence" value="ECO:0007669"/>
    <property type="project" value="UniProtKB-KW"/>
</dbReference>
<protein>
    <recommendedName>
        <fullName evidence="5">Carboxylic ester hydrolase</fullName>
        <ecNumber evidence="5">3.1.1.-</ecNumber>
    </recommendedName>
</protein>
<keyword evidence="8" id="KW-1185">Reference proteome</keyword>
<evidence type="ECO:0000256" key="2">
    <source>
        <dbReference type="ARBA" id="ARBA00022487"/>
    </source>
</evidence>
<evidence type="ECO:0000256" key="5">
    <source>
        <dbReference type="RuleBase" id="RU361235"/>
    </source>
</evidence>
<dbReference type="Pfam" id="PF00135">
    <property type="entry name" value="COesterase"/>
    <property type="match status" value="1"/>
</dbReference>
<evidence type="ECO:0000313" key="7">
    <source>
        <dbReference type="EMBL" id="KAK3922835.1"/>
    </source>
</evidence>
<comment type="similarity">
    <text evidence="1 5">Belongs to the type-B carboxylesterase/lipase family.</text>
</comment>
<evidence type="ECO:0000313" key="8">
    <source>
        <dbReference type="Proteomes" id="UP001219518"/>
    </source>
</evidence>
<feature type="signal peptide" evidence="5">
    <location>
        <begin position="1"/>
        <end position="26"/>
    </location>
</feature>
<dbReference type="SUPFAM" id="SSF53474">
    <property type="entry name" value="alpha/beta-Hydrolases"/>
    <property type="match status" value="1"/>
</dbReference>
<evidence type="ECO:0000256" key="4">
    <source>
        <dbReference type="ARBA" id="ARBA00023180"/>
    </source>
</evidence>
<evidence type="ECO:0000259" key="6">
    <source>
        <dbReference type="Pfam" id="PF00135"/>
    </source>
</evidence>
<keyword evidence="2" id="KW-0719">Serine esterase</keyword>
<keyword evidence="5" id="KW-0732">Signal</keyword>
<feature type="chain" id="PRO_5041766276" description="Carboxylic ester hydrolase" evidence="5">
    <location>
        <begin position="27"/>
        <end position="574"/>
    </location>
</feature>